<name>F9U7M9_9GAMM</name>
<dbReference type="EMBL" id="AFWV01000003">
    <property type="protein sequence ID" value="EGV19659.1"/>
    <property type="molecule type" value="Genomic_DNA"/>
</dbReference>
<dbReference type="eggNOG" id="COG1233">
    <property type="taxonomic scope" value="Bacteria"/>
</dbReference>
<evidence type="ECO:0000313" key="1">
    <source>
        <dbReference type="EMBL" id="EGV19659.1"/>
    </source>
</evidence>
<protein>
    <submittedName>
        <fullName evidence="1">Uncharacterized protein</fullName>
    </submittedName>
</protein>
<keyword evidence="2" id="KW-1185">Reference proteome</keyword>
<gene>
    <name evidence="1" type="ORF">ThimaDRAFT_1105</name>
</gene>
<evidence type="ECO:0000313" key="2">
    <source>
        <dbReference type="Proteomes" id="UP000005459"/>
    </source>
</evidence>
<dbReference type="STRING" id="768671.ThimaDRAFT_1105"/>
<proteinExistence type="predicted"/>
<accession>F9U7M9</accession>
<dbReference type="AlphaFoldDB" id="F9U7M9"/>
<dbReference type="Proteomes" id="UP000005459">
    <property type="component" value="Unassembled WGS sequence"/>
</dbReference>
<organism evidence="1 2">
    <name type="scientific">Thiocapsa marina 5811</name>
    <dbReference type="NCBI Taxonomy" id="768671"/>
    <lineage>
        <taxon>Bacteria</taxon>
        <taxon>Pseudomonadati</taxon>
        <taxon>Pseudomonadota</taxon>
        <taxon>Gammaproteobacteria</taxon>
        <taxon>Chromatiales</taxon>
        <taxon>Chromatiaceae</taxon>
        <taxon>Thiocapsa</taxon>
    </lineage>
</organism>
<sequence>MQIRIEAIILTLEPFEILARHAWSEHERFDLYADEERISEAIGDFAGAKDGRLHQLVMDQPRGGPPACPPTLDGGTPEAELLGGFPHTRAGSAEQNDPGPRHEALRRACWRTMASRRRRGLLVRSMGAATQWATTNRPTQRMASMDIMLPRKRHKRYQDFRP</sequence>
<reference evidence="1 2" key="1">
    <citation type="submission" date="2011-06" db="EMBL/GenBank/DDBJ databases">
        <title>The draft genome of Thiocapsa marina 5811.</title>
        <authorList>
            <consortium name="US DOE Joint Genome Institute (JGI-PGF)"/>
            <person name="Lucas S."/>
            <person name="Han J."/>
            <person name="Cheng J.-F."/>
            <person name="Goodwin L."/>
            <person name="Pitluck S."/>
            <person name="Peters L."/>
            <person name="Land M.L."/>
            <person name="Hauser L."/>
            <person name="Vogl K."/>
            <person name="Liu Z."/>
            <person name="Imhoff J."/>
            <person name="Thiel V."/>
            <person name="Frigaard N.-U."/>
            <person name="Bryant D."/>
            <person name="Woyke T.J."/>
        </authorList>
    </citation>
    <scope>NUCLEOTIDE SEQUENCE [LARGE SCALE GENOMIC DNA]</scope>
    <source>
        <strain evidence="1 2">5811</strain>
    </source>
</reference>